<dbReference type="GO" id="GO:0003729">
    <property type="term" value="F:mRNA binding"/>
    <property type="evidence" value="ECO:0007669"/>
    <property type="project" value="InterPro"/>
</dbReference>
<dbReference type="PANTHER" id="PTHR34873:SF3">
    <property type="entry name" value="ADDICTION MODULE TOXIN, HICA FAMILY"/>
    <property type="match status" value="1"/>
</dbReference>
<evidence type="ECO:0000256" key="5">
    <source>
        <dbReference type="ARBA" id="ARBA00022884"/>
    </source>
</evidence>
<keyword evidence="5" id="KW-0694">RNA-binding</keyword>
<dbReference type="InParanoid" id="A0A0F7DBS8"/>
<dbReference type="KEGG" id="gah:GAH_01064"/>
<keyword evidence="7" id="KW-0449">Lipoprotein</keyword>
<evidence type="ECO:0000256" key="4">
    <source>
        <dbReference type="ARBA" id="ARBA00022801"/>
    </source>
</evidence>
<dbReference type="AlphaFoldDB" id="A0A0F7DBS8"/>
<keyword evidence="8" id="KW-1185">Reference proteome</keyword>
<dbReference type="STRING" id="113653.GAH_01064"/>
<proteinExistence type="predicted"/>
<keyword evidence="4" id="KW-0378">Hydrolase</keyword>
<reference evidence="7 8" key="1">
    <citation type="submission" date="2015-04" db="EMBL/GenBank/DDBJ databases">
        <title>The complete genome sequence of the hyperthermophilic, obligate iron-reducing archaeon Geoglobus ahangari strain 234T.</title>
        <authorList>
            <person name="Manzella M.P."/>
            <person name="Holmes D.E."/>
            <person name="Rocheleau J.M."/>
            <person name="Chung A."/>
            <person name="Reguera G."/>
            <person name="Kashefi K."/>
        </authorList>
    </citation>
    <scope>NUCLEOTIDE SEQUENCE [LARGE SCALE GENOMIC DNA]</scope>
    <source>
        <strain evidence="7 8">234</strain>
    </source>
</reference>
<keyword evidence="3" id="KW-0255">Endonuclease</keyword>
<accession>A0A0F7DBS8</accession>
<dbReference type="HOGENOM" id="CLU_164851_6_4_2"/>
<dbReference type="EMBL" id="CP011267">
    <property type="protein sequence ID" value="AKG91616.1"/>
    <property type="molecule type" value="Genomic_DNA"/>
</dbReference>
<dbReference type="OrthoDB" id="7619at2157"/>
<name>A0A0F7DBS8_9EURY</name>
<dbReference type="GO" id="GO:0016787">
    <property type="term" value="F:hydrolase activity"/>
    <property type="evidence" value="ECO:0007669"/>
    <property type="project" value="UniProtKB-KW"/>
</dbReference>
<dbReference type="GO" id="GO:0004519">
    <property type="term" value="F:endonuclease activity"/>
    <property type="evidence" value="ECO:0007669"/>
    <property type="project" value="UniProtKB-KW"/>
</dbReference>
<evidence type="ECO:0000256" key="2">
    <source>
        <dbReference type="ARBA" id="ARBA00022722"/>
    </source>
</evidence>
<evidence type="ECO:0000313" key="8">
    <source>
        <dbReference type="Proteomes" id="UP000034723"/>
    </source>
</evidence>
<evidence type="ECO:0000256" key="6">
    <source>
        <dbReference type="ARBA" id="ARBA00023016"/>
    </source>
</evidence>
<dbReference type="Proteomes" id="UP000034723">
    <property type="component" value="Chromosome"/>
</dbReference>
<dbReference type="Pfam" id="PF07927">
    <property type="entry name" value="HicA_toxin"/>
    <property type="match status" value="1"/>
</dbReference>
<organism evidence="7 8">
    <name type="scientific">Geoglobus ahangari</name>
    <dbReference type="NCBI Taxonomy" id="113653"/>
    <lineage>
        <taxon>Archaea</taxon>
        <taxon>Methanobacteriati</taxon>
        <taxon>Methanobacteriota</taxon>
        <taxon>Archaeoglobi</taxon>
        <taxon>Archaeoglobales</taxon>
        <taxon>Archaeoglobaceae</taxon>
        <taxon>Geoglobus</taxon>
    </lineage>
</organism>
<protein>
    <submittedName>
        <fullName evidence="7">Putative periplasmic or secreted lipoprotein</fullName>
    </submittedName>
</protein>
<dbReference type="InterPro" id="IPR012933">
    <property type="entry name" value="HicA_mRNA_interferase"/>
</dbReference>
<evidence type="ECO:0000256" key="3">
    <source>
        <dbReference type="ARBA" id="ARBA00022759"/>
    </source>
</evidence>
<dbReference type="SUPFAM" id="SSF54786">
    <property type="entry name" value="YcfA/nrd intein domain"/>
    <property type="match status" value="1"/>
</dbReference>
<keyword evidence="6" id="KW-0346">Stress response</keyword>
<keyword evidence="1" id="KW-1277">Toxin-antitoxin system</keyword>
<dbReference type="PANTHER" id="PTHR34873">
    <property type="entry name" value="SSR1766 PROTEIN"/>
    <property type="match status" value="1"/>
</dbReference>
<gene>
    <name evidence="7" type="ORF">GAH_01064</name>
</gene>
<dbReference type="InterPro" id="IPR038570">
    <property type="entry name" value="HicA_sf"/>
</dbReference>
<dbReference type="Gene3D" id="3.30.920.30">
    <property type="entry name" value="Hypothetical protein"/>
    <property type="match status" value="1"/>
</dbReference>
<dbReference type="PATRIC" id="fig|113653.22.peg.1059"/>
<keyword evidence="2" id="KW-0540">Nuclease</keyword>
<sequence length="74" mass="8302">MKLPVVSGEDVIKALHKAGFKVVRQKGSHVRMEKRTEEGTIKVTVPLHRSLKKGTLRIILKQAGLSVEEFIKLL</sequence>
<evidence type="ECO:0000313" key="7">
    <source>
        <dbReference type="EMBL" id="AKG91616.1"/>
    </source>
</evidence>
<evidence type="ECO:0000256" key="1">
    <source>
        <dbReference type="ARBA" id="ARBA00022649"/>
    </source>
</evidence>